<name>A0A8J2KW41_9HEXA</name>
<organism evidence="2 3">
    <name type="scientific">Allacma fusca</name>
    <dbReference type="NCBI Taxonomy" id="39272"/>
    <lineage>
        <taxon>Eukaryota</taxon>
        <taxon>Metazoa</taxon>
        <taxon>Ecdysozoa</taxon>
        <taxon>Arthropoda</taxon>
        <taxon>Hexapoda</taxon>
        <taxon>Collembola</taxon>
        <taxon>Symphypleona</taxon>
        <taxon>Sminthuridae</taxon>
        <taxon>Allacma</taxon>
    </lineage>
</organism>
<dbReference type="InterPro" id="IPR001810">
    <property type="entry name" value="F-box_dom"/>
</dbReference>
<dbReference type="Proteomes" id="UP000708208">
    <property type="component" value="Unassembled WGS sequence"/>
</dbReference>
<keyword evidence="3" id="KW-1185">Reference proteome</keyword>
<dbReference type="EMBL" id="CAJVCH010249412">
    <property type="protein sequence ID" value="CAG7733465.1"/>
    <property type="molecule type" value="Genomic_DNA"/>
</dbReference>
<accession>A0A8J2KW41</accession>
<feature type="domain" description="F-box" evidence="1">
    <location>
        <begin position="39"/>
        <end position="77"/>
    </location>
</feature>
<comment type="caution">
    <text evidence="2">The sequence shown here is derived from an EMBL/GenBank/DDBJ whole genome shotgun (WGS) entry which is preliminary data.</text>
</comment>
<evidence type="ECO:0000259" key="1">
    <source>
        <dbReference type="SMART" id="SM00256"/>
    </source>
</evidence>
<evidence type="ECO:0000313" key="2">
    <source>
        <dbReference type="EMBL" id="CAG7733465.1"/>
    </source>
</evidence>
<dbReference type="Pfam" id="PF12937">
    <property type="entry name" value="F-box-like"/>
    <property type="match status" value="1"/>
</dbReference>
<sequence length="385" mass="44878">MPKKAKRQKKATPTWAQACPAEIEELQESAFFKSNILSNPLLVFEIFKHLSDSDLLSCSLVCKNWNAVSREILRRHRGTFLRFASIDGIRSLESLIELIDNPILNNNHPFNGVKFGFSDTHFHIFNKKVKTRQKTKQRTFQLLPEIFERINVKSVILNFSQVHWSNRYKILKTFLPIVPVDKIEFLKTEGINILEWMDVLEVLGGKQFLNLKSLDTSIFYVEKPSRLRMVLASCPSMTEWFMPVFPGHVRDFVDLNRVSMIKKLEIGGDLRSEEVHLIENVSPFLRELIISNGFNLYGIQYIEKLSRIIASNVQSLQVLHFQFFETFKAFIQIDEFPSLVNVKLIYIRGRYYFNPDLVDAIINNPGYGRIFPNVKMPWLSCNLWI</sequence>
<protein>
    <recommendedName>
        <fullName evidence="1">F-box domain-containing protein</fullName>
    </recommendedName>
</protein>
<dbReference type="AlphaFoldDB" id="A0A8J2KW41"/>
<dbReference type="SMART" id="SM00256">
    <property type="entry name" value="FBOX"/>
    <property type="match status" value="1"/>
</dbReference>
<gene>
    <name evidence="2" type="ORF">AFUS01_LOCUS21908</name>
</gene>
<proteinExistence type="predicted"/>
<reference evidence="2" key="1">
    <citation type="submission" date="2021-06" db="EMBL/GenBank/DDBJ databases">
        <authorList>
            <person name="Hodson N. C."/>
            <person name="Mongue J. A."/>
            <person name="Jaron S. K."/>
        </authorList>
    </citation>
    <scope>NUCLEOTIDE SEQUENCE</scope>
</reference>
<evidence type="ECO:0000313" key="3">
    <source>
        <dbReference type="Proteomes" id="UP000708208"/>
    </source>
</evidence>